<gene>
    <name evidence="1" type="ORF">KDD93_05265</name>
</gene>
<protein>
    <submittedName>
        <fullName evidence="1">Uncharacterized protein</fullName>
    </submittedName>
</protein>
<evidence type="ECO:0000313" key="1">
    <source>
        <dbReference type="EMBL" id="MBR8463984.1"/>
    </source>
</evidence>
<organism evidence="1 2">
    <name type="scientific">Campylobacter anatolicus</name>
    <dbReference type="NCBI Taxonomy" id="2829105"/>
    <lineage>
        <taxon>Bacteria</taxon>
        <taxon>Pseudomonadati</taxon>
        <taxon>Campylobacterota</taxon>
        <taxon>Epsilonproteobacteria</taxon>
        <taxon>Campylobacterales</taxon>
        <taxon>Campylobacteraceae</taxon>
        <taxon>Campylobacter</taxon>
    </lineage>
</organism>
<name>A0ABS5HI86_9BACT</name>
<sequence>MLSSCVEICVGGSLIIGNLNDPNSNIIKFIATHKKIVIDRPKNTNSYMFSYGVSESLAKNDENTQKATRM</sequence>
<dbReference type="Proteomes" id="UP000682951">
    <property type="component" value="Unassembled WGS sequence"/>
</dbReference>
<accession>A0ABS5HI86</accession>
<proteinExistence type="predicted"/>
<reference evidence="1 2" key="1">
    <citation type="submission" date="2021-04" db="EMBL/GenBank/DDBJ databases">
        <title>Molecular and phenotypic characterization and identification of bacterial isolates recovered from the Anatolian ground squirrels (Spermophilus xanthoprymnus) and which have the potential to form a new species in the Campylobacter genus.</title>
        <authorList>
            <person name="Aydin F."/>
            <person name="Abay S."/>
            <person name="Kayman T."/>
            <person name="Karakaya E."/>
            <person name="Mustak H.K."/>
            <person name="Mustak I.B."/>
            <person name="Bilgin N."/>
            <person name="Duzler A."/>
            <person name="Sahin O."/>
            <person name="Guran O."/>
            <person name="Saticioglu I.B."/>
        </authorList>
    </citation>
    <scope>NUCLEOTIDE SEQUENCE [LARGE SCALE GENOMIC DNA]</scope>
    <source>
        <strain evidence="2">faydin-G24</strain>
    </source>
</reference>
<evidence type="ECO:0000313" key="2">
    <source>
        <dbReference type="Proteomes" id="UP000682951"/>
    </source>
</evidence>
<keyword evidence="2" id="KW-1185">Reference proteome</keyword>
<dbReference type="EMBL" id="JAGSSW010000004">
    <property type="protein sequence ID" value="MBR8463984.1"/>
    <property type="molecule type" value="Genomic_DNA"/>
</dbReference>
<comment type="caution">
    <text evidence="1">The sequence shown here is derived from an EMBL/GenBank/DDBJ whole genome shotgun (WGS) entry which is preliminary data.</text>
</comment>
<dbReference type="RefSeq" id="WP_212141988.1">
    <property type="nucleotide sequence ID" value="NZ_JAGSSW010000004.1"/>
</dbReference>